<dbReference type="Proteomes" id="UP000070501">
    <property type="component" value="Unassembled WGS sequence"/>
</dbReference>
<feature type="compositionally biased region" description="Basic and acidic residues" evidence="1">
    <location>
        <begin position="120"/>
        <end position="134"/>
    </location>
</feature>
<dbReference type="OrthoDB" id="5353914at2759"/>
<organism evidence="3 4">
    <name type="scientific">Microdochium bolleyi</name>
    <dbReference type="NCBI Taxonomy" id="196109"/>
    <lineage>
        <taxon>Eukaryota</taxon>
        <taxon>Fungi</taxon>
        <taxon>Dikarya</taxon>
        <taxon>Ascomycota</taxon>
        <taxon>Pezizomycotina</taxon>
        <taxon>Sordariomycetes</taxon>
        <taxon>Xylariomycetidae</taxon>
        <taxon>Xylariales</taxon>
        <taxon>Microdochiaceae</taxon>
        <taxon>Microdochium</taxon>
    </lineage>
</organism>
<feature type="domain" description="Myb-like DNA-binding" evidence="2">
    <location>
        <begin position="8"/>
        <end position="55"/>
    </location>
</feature>
<sequence>MAGPTDHEGTVKFLIACIRHSVNGKINWQGVADDCGLNTKGAANMRYSRLLKSHGVNPGGGSGTDSAPASPRKTPSKPKTPRKKGAKGEDDDTADEVSPTKKRKTVKAEEADGGVGGDGLDGHTAADLKTEAEV</sequence>
<feature type="region of interest" description="Disordered" evidence="1">
    <location>
        <begin position="49"/>
        <end position="134"/>
    </location>
</feature>
<evidence type="ECO:0000259" key="2">
    <source>
        <dbReference type="Pfam" id="PF22980"/>
    </source>
</evidence>
<evidence type="ECO:0000313" key="4">
    <source>
        <dbReference type="Proteomes" id="UP000070501"/>
    </source>
</evidence>
<dbReference type="EMBL" id="KQ964245">
    <property type="protein sequence ID" value="KXJ96995.1"/>
    <property type="molecule type" value="Genomic_DNA"/>
</dbReference>
<dbReference type="AlphaFoldDB" id="A0A136JIL5"/>
<dbReference type="InterPro" id="IPR054505">
    <property type="entry name" value="Myb_DNA-bind_8"/>
</dbReference>
<protein>
    <recommendedName>
        <fullName evidence="2">Myb-like DNA-binding domain-containing protein</fullName>
    </recommendedName>
</protein>
<dbReference type="STRING" id="196109.A0A136JIL5"/>
<dbReference type="InParanoid" id="A0A136JIL5"/>
<gene>
    <name evidence="3" type="ORF">Micbo1qcDRAFT_170745</name>
</gene>
<name>A0A136JIL5_9PEZI</name>
<proteinExistence type="predicted"/>
<evidence type="ECO:0000256" key="1">
    <source>
        <dbReference type="SAM" id="MobiDB-lite"/>
    </source>
</evidence>
<dbReference type="Pfam" id="PF22980">
    <property type="entry name" value="Myb_DNA-bind_8"/>
    <property type="match status" value="1"/>
</dbReference>
<evidence type="ECO:0000313" key="3">
    <source>
        <dbReference type="EMBL" id="KXJ96995.1"/>
    </source>
</evidence>
<feature type="compositionally biased region" description="Basic residues" evidence="1">
    <location>
        <begin position="74"/>
        <end position="85"/>
    </location>
</feature>
<reference evidence="4" key="1">
    <citation type="submission" date="2016-02" db="EMBL/GenBank/DDBJ databases">
        <title>Draft genome sequence of Microdochium bolleyi, a fungal endophyte of beachgrass.</title>
        <authorList>
            <consortium name="DOE Joint Genome Institute"/>
            <person name="David A.S."/>
            <person name="May G."/>
            <person name="Haridas S."/>
            <person name="Lim J."/>
            <person name="Wang M."/>
            <person name="Labutti K."/>
            <person name="Lipzen A."/>
            <person name="Barry K."/>
            <person name="Grigoriev I.V."/>
        </authorList>
    </citation>
    <scope>NUCLEOTIDE SEQUENCE [LARGE SCALE GENOMIC DNA]</scope>
    <source>
        <strain evidence="4">J235TASD1</strain>
    </source>
</reference>
<keyword evidence="4" id="KW-1185">Reference proteome</keyword>
<accession>A0A136JIL5</accession>